<dbReference type="EMBL" id="JAMTCP010000033">
    <property type="protein sequence ID" value="MCP2260896.1"/>
    <property type="molecule type" value="Genomic_DNA"/>
</dbReference>
<feature type="region of interest" description="Disordered" evidence="1">
    <location>
        <begin position="1"/>
        <end position="61"/>
    </location>
</feature>
<keyword evidence="3" id="KW-1185">Reference proteome</keyword>
<feature type="compositionally biased region" description="Pro residues" evidence="1">
    <location>
        <begin position="14"/>
        <end position="27"/>
    </location>
</feature>
<name>A0ABT1HZH9_STRSD</name>
<dbReference type="Proteomes" id="UP001205311">
    <property type="component" value="Unassembled WGS sequence"/>
</dbReference>
<dbReference type="RefSeq" id="WP_253671740.1">
    <property type="nucleotide sequence ID" value="NZ_JAMTCP010000033.1"/>
</dbReference>
<evidence type="ECO:0008006" key="4">
    <source>
        <dbReference type="Google" id="ProtNLM"/>
    </source>
</evidence>
<accession>A0ABT1HZH9</accession>
<reference evidence="2 3" key="1">
    <citation type="submission" date="2022-06" db="EMBL/GenBank/DDBJ databases">
        <title>Genomic Encyclopedia of Archaeal and Bacterial Type Strains, Phase II (KMG-II): from individual species to whole genera.</title>
        <authorList>
            <person name="Goeker M."/>
        </authorList>
    </citation>
    <scope>NUCLEOTIDE SEQUENCE [LARGE SCALE GENOMIC DNA]</scope>
    <source>
        <strain evidence="2 3">DSM 40477</strain>
    </source>
</reference>
<organism evidence="2 3">
    <name type="scientific">Streptoalloteichus tenebrarius (strain ATCC 17920 / DSM 40477 / JCM 4838 / CBS 697.72 / NBRC 16177 / NCIMB 11028 / NRRL B-12390 / A12253. 1 / ISP 5477)</name>
    <name type="common">Streptomyces tenebrarius</name>
    <dbReference type="NCBI Taxonomy" id="1933"/>
    <lineage>
        <taxon>Bacteria</taxon>
        <taxon>Bacillati</taxon>
        <taxon>Actinomycetota</taxon>
        <taxon>Actinomycetes</taxon>
        <taxon>Pseudonocardiales</taxon>
        <taxon>Pseudonocardiaceae</taxon>
        <taxon>Streptoalloteichus</taxon>
    </lineage>
</organism>
<feature type="region of interest" description="Disordered" evidence="1">
    <location>
        <begin position="333"/>
        <end position="359"/>
    </location>
</feature>
<evidence type="ECO:0000256" key="1">
    <source>
        <dbReference type="SAM" id="MobiDB-lite"/>
    </source>
</evidence>
<feature type="compositionally biased region" description="Basic and acidic residues" evidence="1">
    <location>
        <begin position="28"/>
        <end position="40"/>
    </location>
</feature>
<gene>
    <name evidence="2" type="ORF">LX15_004616</name>
</gene>
<evidence type="ECO:0000313" key="3">
    <source>
        <dbReference type="Proteomes" id="UP001205311"/>
    </source>
</evidence>
<evidence type="ECO:0000313" key="2">
    <source>
        <dbReference type="EMBL" id="MCP2260896.1"/>
    </source>
</evidence>
<proteinExistence type="predicted"/>
<sequence>MSEADPTPGTGVEPSPPAQPEPVTPPEPAREAADRPRPEPDPAPSPILEVTDLPGHRRFGRVPVPTAHTALVFDTADGRLVCLRRAPTREEWRSAGLTRCSRVDLSDHHWTSEPLDLPTARVGLRFVAQVRFGWRVDDPVRVVQRALHDAAGLGLRHLVSLVWPVARAFDPLAVADAEAHLNRMIGHGPVRLDEGVSLFHCSVRLDADPVLREHALTMARERQRAELHDYRCARVAGAVRQGQHALLARHLAQQPGDVVGVVRLLAEQERTSLEAAREIVAQLLDRNLARDVDLEGIGIDEFGVEALRIVVRHLRAGAGRALSDLGCASPSLADGPEGLPGSAPDACPHGPAGDTTGTP</sequence>
<comment type="caution">
    <text evidence="2">The sequence shown here is derived from an EMBL/GenBank/DDBJ whole genome shotgun (WGS) entry which is preliminary data.</text>
</comment>
<protein>
    <recommendedName>
        <fullName evidence="4">Band 7 domain-containing protein</fullName>
    </recommendedName>
</protein>